<keyword evidence="3" id="KW-1185">Reference proteome</keyword>
<dbReference type="GeneID" id="19138634"/>
<protein>
    <submittedName>
        <fullName evidence="2">Uncharacterized protein</fullName>
    </submittedName>
</protein>
<reference evidence="3" key="2">
    <citation type="journal article" date="2013" name="PLoS Genet.">
        <title>Comparative genome structure, secondary metabolite, and effector coding capacity across Cochliobolus pathogens.</title>
        <authorList>
            <person name="Condon B.J."/>
            <person name="Leng Y."/>
            <person name="Wu D."/>
            <person name="Bushley K.E."/>
            <person name="Ohm R.A."/>
            <person name="Otillar R."/>
            <person name="Martin J."/>
            <person name="Schackwitz W."/>
            <person name="Grimwood J."/>
            <person name="MohdZainudin N."/>
            <person name="Xue C."/>
            <person name="Wang R."/>
            <person name="Manning V.A."/>
            <person name="Dhillon B."/>
            <person name="Tu Z.J."/>
            <person name="Steffenson B.J."/>
            <person name="Salamov A."/>
            <person name="Sun H."/>
            <person name="Lowry S."/>
            <person name="LaButti K."/>
            <person name="Han J."/>
            <person name="Copeland A."/>
            <person name="Lindquist E."/>
            <person name="Barry K."/>
            <person name="Schmutz J."/>
            <person name="Baker S.E."/>
            <person name="Ciuffetti L.M."/>
            <person name="Grigoriev I.V."/>
            <person name="Zhong S."/>
            <person name="Turgeon B.G."/>
        </authorList>
    </citation>
    <scope>NUCLEOTIDE SEQUENCE [LARGE SCALE GENOMIC DNA]</scope>
    <source>
        <strain evidence="3">ND90Pr / ATCC 201652</strain>
    </source>
</reference>
<dbReference type="OrthoDB" id="10533331at2759"/>
<dbReference type="RefSeq" id="XP_007698443.1">
    <property type="nucleotide sequence ID" value="XM_007700253.1"/>
</dbReference>
<dbReference type="KEGG" id="bsc:COCSADRAFT_35982"/>
<dbReference type="HOGENOM" id="CLU_1669247_0_0_1"/>
<accession>M2TA08</accession>
<name>M2TA08_COCSN</name>
<dbReference type="AlphaFoldDB" id="M2TA08"/>
<evidence type="ECO:0000313" key="2">
    <source>
        <dbReference type="EMBL" id="EMD66051.1"/>
    </source>
</evidence>
<evidence type="ECO:0000313" key="3">
    <source>
        <dbReference type="Proteomes" id="UP000016934"/>
    </source>
</evidence>
<organism evidence="2 3">
    <name type="scientific">Cochliobolus sativus (strain ND90Pr / ATCC 201652)</name>
    <name type="common">Common root rot and spot blotch fungus</name>
    <name type="synonym">Bipolaris sorokiniana</name>
    <dbReference type="NCBI Taxonomy" id="665912"/>
    <lineage>
        <taxon>Eukaryota</taxon>
        <taxon>Fungi</taxon>
        <taxon>Dikarya</taxon>
        <taxon>Ascomycota</taxon>
        <taxon>Pezizomycotina</taxon>
        <taxon>Dothideomycetes</taxon>
        <taxon>Pleosporomycetidae</taxon>
        <taxon>Pleosporales</taxon>
        <taxon>Pleosporineae</taxon>
        <taxon>Pleosporaceae</taxon>
        <taxon>Bipolaris</taxon>
    </lineage>
</organism>
<reference evidence="2 3" key="1">
    <citation type="journal article" date="2012" name="PLoS Pathog.">
        <title>Diverse lifestyles and strategies of plant pathogenesis encoded in the genomes of eighteen Dothideomycetes fungi.</title>
        <authorList>
            <person name="Ohm R.A."/>
            <person name="Feau N."/>
            <person name="Henrissat B."/>
            <person name="Schoch C.L."/>
            <person name="Horwitz B.A."/>
            <person name="Barry K.W."/>
            <person name="Condon B.J."/>
            <person name="Copeland A.C."/>
            <person name="Dhillon B."/>
            <person name="Glaser F."/>
            <person name="Hesse C.N."/>
            <person name="Kosti I."/>
            <person name="LaButti K."/>
            <person name="Lindquist E.A."/>
            <person name="Lucas S."/>
            <person name="Salamov A.A."/>
            <person name="Bradshaw R.E."/>
            <person name="Ciuffetti L."/>
            <person name="Hamelin R.C."/>
            <person name="Kema G.H.J."/>
            <person name="Lawrence C."/>
            <person name="Scott J.A."/>
            <person name="Spatafora J.W."/>
            <person name="Turgeon B.G."/>
            <person name="de Wit P.J.G.M."/>
            <person name="Zhong S."/>
            <person name="Goodwin S.B."/>
            <person name="Grigoriev I.V."/>
        </authorList>
    </citation>
    <scope>NUCLEOTIDE SEQUENCE [LARGE SCALE GENOMIC DNA]</scope>
    <source>
        <strain evidence="3">ND90Pr / ATCC 201652</strain>
    </source>
</reference>
<feature type="compositionally biased region" description="Polar residues" evidence="1">
    <location>
        <begin position="63"/>
        <end position="72"/>
    </location>
</feature>
<dbReference type="EMBL" id="KB445641">
    <property type="protein sequence ID" value="EMD66051.1"/>
    <property type="molecule type" value="Genomic_DNA"/>
</dbReference>
<proteinExistence type="predicted"/>
<feature type="region of interest" description="Disordered" evidence="1">
    <location>
        <begin position="1"/>
        <end position="91"/>
    </location>
</feature>
<dbReference type="OMA" id="PEQPERW"/>
<dbReference type="Proteomes" id="UP000016934">
    <property type="component" value="Unassembled WGS sequence"/>
</dbReference>
<feature type="compositionally biased region" description="Basic and acidic residues" evidence="1">
    <location>
        <begin position="15"/>
        <end position="53"/>
    </location>
</feature>
<gene>
    <name evidence="2" type="ORF">COCSADRAFT_35982</name>
</gene>
<sequence length="158" mass="18268">MQPALPQSAILNEEMLPKSLKDEAKDVKKKEKEKKKKEEETTMENVKNDKEDYVTDNAEQPERSCQSSTAIVSQKDDAFVSDPALQPDGENVRVPKYLKDFANILRDTGEFHRVTMKNNVQTLQKNIQNTILNHEILPNPHIKIFRENIQKILRLANR</sequence>
<evidence type="ECO:0000256" key="1">
    <source>
        <dbReference type="SAM" id="MobiDB-lite"/>
    </source>
</evidence>